<dbReference type="InterPro" id="IPR023214">
    <property type="entry name" value="HAD_sf"/>
</dbReference>
<comment type="function">
    <text evidence="4">Removes the phosphate from trehalose 6-phosphate to produce free trehalose.</text>
</comment>
<organism evidence="5 6">
    <name type="scientific">Allosphingosinicella humi</name>
    <dbReference type="NCBI Taxonomy" id="2068657"/>
    <lineage>
        <taxon>Bacteria</taxon>
        <taxon>Pseudomonadati</taxon>
        <taxon>Pseudomonadota</taxon>
        <taxon>Alphaproteobacteria</taxon>
        <taxon>Sphingomonadales</taxon>
        <taxon>Sphingomonadaceae</taxon>
        <taxon>Allosphingosinicella</taxon>
    </lineage>
</organism>
<comment type="caution">
    <text evidence="5">The sequence shown here is derived from an EMBL/GenBank/DDBJ whole genome shotgun (WGS) entry which is preliminary data.</text>
</comment>
<dbReference type="EMBL" id="QFFF01000001">
    <property type="protein sequence ID" value="PWG01549.1"/>
    <property type="molecule type" value="Genomic_DNA"/>
</dbReference>
<gene>
    <name evidence="5" type="primary">otsB</name>
    <name evidence="5" type="ORF">DF286_00690</name>
</gene>
<dbReference type="InterPro" id="IPR036412">
    <property type="entry name" value="HAD-like_sf"/>
</dbReference>
<evidence type="ECO:0000256" key="1">
    <source>
        <dbReference type="ARBA" id="ARBA00005199"/>
    </source>
</evidence>
<comment type="pathway">
    <text evidence="1 4">Glycan biosynthesis; trehalose biosynthesis.</text>
</comment>
<dbReference type="InterPro" id="IPR003337">
    <property type="entry name" value="Trehalose_PPase"/>
</dbReference>
<evidence type="ECO:0000256" key="4">
    <source>
        <dbReference type="RuleBase" id="RU361117"/>
    </source>
</evidence>
<keyword evidence="4" id="KW-0460">Magnesium</keyword>
<dbReference type="GO" id="GO:0004805">
    <property type="term" value="F:trehalose-phosphatase activity"/>
    <property type="evidence" value="ECO:0007669"/>
    <property type="project" value="UniProtKB-EC"/>
</dbReference>
<dbReference type="OrthoDB" id="9814913at2"/>
<dbReference type="Proteomes" id="UP000245916">
    <property type="component" value="Unassembled WGS sequence"/>
</dbReference>
<keyword evidence="6" id="KW-1185">Reference proteome</keyword>
<dbReference type="Gene3D" id="3.40.50.1000">
    <property type="entry name" value="HAD superfamily/HAD-like"/>
    <property type="match status" value="1"/>
</dbReference>
<accession>A0A2U2IZP3</accession>
<protein>
    <recommendedName>
        <fullName evidence="4">Trehalose 6-phosphate phosphatase</fullName>
        <ecNumber evidence="4">3.1.3.12</ecNumber>
    </recommendedName>
</protein>
<keyword evidence="3 4" id="KW-0378">Hydrolase</keyword>
<evidence type="ECO:0000256" key="3">
    <source>
        <dbReference type="ARBA" id="ARBA00022801"/>
    </source>
</evidence>
<dbReference type="Pfam" id="PF02358">
    <property type="entry name" value="Trehalose_PPase"/>
    <property type="match status" value="1"/>
</dbReference>
<evidence type="ECO:0000313" key="6">
    <source>
        <dbReference type="Proteomes" id="UP000245916"/>
    </source>
</evidence>
<dbReference type="RefSeq" id="WP_109269689.1">
    <property type="nucleotide sequence ID" value="NZ_QFFF01000001.1"/>
</dbReference>
<dbReference type="EC" id="3.1.3.12" evidence="4"/>
<dbReference type="AlphaFoldDB" id="A0A2U2IZP3"/>
<reference evidence="5 6" key="1">
    <citation type="submission" date="2018-05" db="EMBL/GenBank/DDBJ databases">
        <title>Genome of Sphingosinicella humi QZX222.</title>
        <authorList>
            <person name="Qiao Z."/>
            <person name="Wang G."/>
        </authorList>
    </citation>
    <scope>NUCLEOTIDE SEQUENCE [LARGE SCALE GENOMIC DNA]</scope>
    <source>
        <strain evidence="5 6">QZX222</strain>
    </source>
</reference>
<dbReference type="NCBIfam" id="TIGR00685">
    <property type="entry name" value="T6PP"/>
    <property type="match status" value="1"/>
</dbReference>
<dbReference type="InterPro" id="IPR044651">
    <property type="entry name" value="OTSB-like"/>
</dbReference>
<dbReference type="GO" id="GO:0046872">
    <property type="term" value="F:metal ion binding"/>
    <property type="evidence" value="ECO:0007669"/>
    <property type="project" value="UniProtKB-KW"/>
</dbReference>
<name>A0A2U2IZP3_9SPHN</name>
<dbReference type="NCBIfam" id="TIGR01484">
    <property type="entry name" value="HAD-SF-IIB"/>
    <property type="match status" value="1"/>
</dbReference>
<dbReference type="PANTHER" id="PTHR43768:SF3">
    <property type="entry name" value="TREHALOSE 6-PHOSPHATE PHOSPHATASE"/>
    <property type="match status" value="1"/>
</dbReference>
<dbReference type="InterPro" id="IPR006379">
    <property type="entry name" value="HAD-SF_hydro_IIB"/>
</dbReference>
<evidence type="ECO:0000256" key="2">
    <source>
        <dbReference type="ARBA" id="ARBA00008770"/>
    </source>
</evidence>
<comment type="similarity">
    <text evidence="2 4">Belongs to the trehalose phosphatase family.</text>
</comment>
<comment type="cofactor">
    <cofactor evidence="4">
        <name>Mg(2+)</name>
        <dbReference type="ChEBI" id="CHEBI:18420"/>
    </cofactor>
</comment>
<comment type="catalytic activity">
    <reaction evidence="4">
        <text>alpha,alpha-trehalose 6-phosphate + H2O = alpha,alpha-trehalose + phosphate</text>
        <dbReference type="Rhea" id="RHEA:23420"/>
        <dbReference type="ChEBI" id="CHEBI:15377"/>
        <dbReference type="ChEBI" id="CHEBI:16551"/>
        <dbReference type="ChEBI" id="CHEBI:43474"/>
        <dbReference type="ChEBI" id="CHEBI:58429"/>
        <dbReference type="EC" id="3.1.3.12"/>
    </reaction>
</comment>
<dbReference type="CDD" id="cd01627">
    <property type="entry name" value="HAD_TPP"/>
    <property type="match status" value="1"/>
</dbReference>
<dbReference type="SUPFAM" id="SSF56784">
    <property type="entry name" value="HAD-like"/>
    <property type="match status" value="1"/>
</dbReference>
<sequence>MAVPDRVPPVSLLADAALFLDFDGTLVDLAETPEAITVPPGLRPLLRRLSETLDGRVAIVSGRAIADLERHLDCSAIAMSGSHGLELKLRDGTELPLSAPTGLDVARQEVDRFAATAEGLLAEHKPLGVALHFRRAPAEAARAGAFMADLAARTGLIVQKGKMVAELRADGADKGDAVRAFMTEPEFTGARPVFLGDDVTDERAFEVAAEMGGAGILVGPSRPSAARFRLDDVAAVAAWLEAAAGELQR</sequence>
<dbReference type="PANTHER" id="PTHR43768">
    <property type="entry name" value="TREHALOSE 6-PHOSPHATE PHOSPHATASE"/>
    <property type="match status" value="1"/>
</dbReference>
<keyword evidence="4" id="KW-0479">Metal-binding</keyword>
<proteinExistence type="inferred from homology"/>
<dbReference type="GO" id="GO:0005992">
    <property type="term" value="P:trehalose biosynthetic process"/>
    <property type="evidence" value="ECO:0007669"/>
    <property type="project" value="UniProtKB-UniPathway"/>
</dbReference>
<dbReference type="Gene3D" id="3.30.70.1020">
    <property type="entry name" value="Trehalose-6-phosphate phosphatase related protein, domain 2"/>
    <property type="match status" value="1"/>
</dbReference>
<evidence type="ECO:0000313" key="5">
    <source>
        <dbReference type="EMBL" id="PWG01549.1"/>
    </source>
</evidence>
<dbReference type="UniPathway" id="UPA00299"/>